<feature type="transmembrane region" description="Helical" evidence="6">
    <location>
        <begin position="20"/>
        <end position="40"/>
    </location>
</feature>
<organism evidence="7 8">
    <name type="scientific">Leptospira hartskeerlii</name>
    <dbReference type="NCBI Taxonomy" id="2023177"/>
    <lineage>
        <taxon>Bacteria</taxon>
        <taxon>Pseudomonadati</taxon>
        <taxon>Spirochaetota</taxon>
        <taxon>Spirochaetia</taxon>
        <taxon>Leptospirales</taxon>
        <taxon>Leptospiraceae</taxon>
        <taxon>Leptospira</taxon>
    </lineage>
</organism>
<dbReference type="InterPro" id="IPR033580">
    <property type="entry name" value="Nurim-like"/>
</dbReference>
<protein>
    <submittedName>
        <fullName evidence="7">Phospholipid methyltransferase</fullName>
    </submittedName>
</protein>
<keyword evidence="7" id="KW-0489">Methyltransferase</keyword>
<keyword evidence="8" id="KW-1185">Reference proteome</keyword>
<dbReference type="EMBL" id="NPDN01000007">
    <property type="protein sequence ID" value="PJZ24874.1"/>
    <property type="molecule type" value="Genomic_DNA"/>
</dbReference>
<dbReference type="Gene3D" id="1.20.120.1630">
    <property type="match status" value="1"/>
</dbReference>
<evidence type="ECO:0000256" key="1">
    <source>
        <dbReference type="ARBA" id="ARBA00004141"/>
    </source>
</evidence>
<evidence type="ECO:0000256" key="2">
    <source>
        <dbReference type="ARBA" id="ARBA00010631"/>
    </source>
</evidence>
<evidence type="ECO:0000256" key="3">
    <source>
        <dbReference type="ARBA" id="ARBA00022692"/>
    </source>
</evidence>
<keyword evidence="3 6" id="KW-0812">Transmembrane</keyword>
<keyword evidence="5 6" id="KW-0472">Membrane</keyword>
<dbReference type="PANTHER" id="PTHR31040:SF1">
    <property type="entry name" value="NURIM"/>
    <property type="match status" value="1"/>
</dbReference>
<proteinExistence type="inferred from homology"/>
<dbReference type="Proteomes" id="UP000232196">
    <property type="component" value="Unassembled WGS sequence"/>
</dbReference>
<keyword evidence="7" id="KW-0808">Transferase</keyword>
<evidence type="ECO:0000256" key="5">
    <source>
        <dbReference type="ARBA" id="ARBA00023136"/>
    </source>
</evidence>
<name>A0A2M9XB41_9LEPT</name>
<dbReference type="GO" id="GO:0032259">
    <property type="term" value="P:methylation"/>
    <property type="evidence" value="ECO:0007669"/>
    <property type="project" value="UniProtKB-KW"/>
</dbReference>
<accession>A0A2M9XB41</accession>
<sequence>MPSILEVNLSSDNTLKRITYIIFALISYMIYLFAMTVFILRLLDATQFLKVIAIEFQIELVWSIYLDIALIAMFGIPHSVMARAGFKKYFSRIIPLPIERSFYVLISSITLIALSCLWQPINFEIWNIKTNFWMYVIHFIFLIGILLAVVSTFLIDHFELFGLKQAWNYLIKTEPHAAEFVTPSLYKLVRHPMMLGIILVLWSTPVMNIGHLILSSGLTLYIIIGTFFEERDLVHIFGEKYLQYKRAVPILLPFIKLKQNIKSEKEI</sequence>
<feature type="transmembrane region" description="Helical" evidence="6">
    <location>
        <begin position="60"/>
        <end position="81"/>
    </location>
</feature>
<evidence type="ECO:0000313" key="8">
    <source>
        <dbReference type="Proteomes" id="UP000232196"/>
    </source>
</evidence>
<feature type="transmembrane region" description="Helical" evidence="6">
    <location>
        <begin position="195"/>
        <end position="224"/>
    </location>
</feature>
<reference evidence="7 8" key="1">
    <citation type="submission" date="2017-07" db="EMBL/GenBank/DDBJ databases">
        <title>Leptospira spp. isolated from tropical soils.</title>
        <authorList>
            <person name="Thibeaux R."/>
            <person name="Iraola G."/>
            <person name="Ferres I."/>
            <person name="Bierque E."/>
            <person name="Girault D."/>
            <person name="Soupe-Gilbert M.-E."/>
            <person name="Picardeau M."/>
            <person name="Goarant C."/>
        </authorList>
    </citation>
    <scope>NUCLEOTIDE SEQUENCE [LARGE SCALE GENOMIC DNA]</scope>
    <source>
        <strain evidence="7 8">MCA1-C-A1</strain>
    </source>
</reference>
<comment type="similarity">
    <text evidence="2">Belongs to the nurim family.</text>
</comment>
<gene>
    <name evidence="7" type="ORF">CH357_14955</name>
</gene>
<comment type="subcellular location">
    <subcellularLocation>
        <location evidence="1">Membrane</location>
        <topology evidence="1">Multi-pass membrane protein</topology>
    </subcellularLocation>
</comment>
<feature type="transmembrane region" description="Helical" evidence="6">
    <location>
        <begin position="102"/>
        <end position="121"/>
    </location>
</feature>
<dbReference type="GO" id="GO:0008168">
    <property type="term" value="F:methyltransferase activity"/>
    <property type="evidence" value="ECO:0007669"/>
    <property type="project" value="UniProtKB-KW"/>
</dbReference>
<evidence type="ECO:0000313" key="7">
    <source>
        <dbReference type="EMBL" id="PJZ24874.1"/>
    </source>
</evidence>
<feature type="transmembrane region" description="Helical" evidence="6">
    <location>
        <begin position="133"/>
        <end position="155"/>
    </location>
</feature>
<dbReference type="GO" id="GO:0016020">
    <property type="term" value="C:membrane"/>
    <property type="evidence" value="ECO:0007669"/>
    <property type="project" value="UniProtKB-SubCell"/>
</dbReference>
<dbReference type="AlphaFoldDB" id="A0A2M9XB41"/>
<dbReference type="PANTHER" id="PTHR31040">
    <property type="entry name" value="NURIM"/>
    <property type="match status" value="1"/>
</dbReference>
<comment type="caution">
    <text evidence="7">The sequence shown here is derived from an EMBL/GenBank/DDBJ whole genome shotgun (WGS) entry which is preliminary data.</text>
</comment>
<dbReference type="OrthoDB" id="5471300at2"/>
<keyword evidence="4 6" id="KW-1133">Transmembrane helix</keyword>
<evidence type="ECO:0000256" key="6">
    <source>
        <dbReference type="SAM" id="Phobius"/>
    </source>
</evidence>
<evidence type="ECO:0000256" key="4">
    <source>
        <dbReference type="ARBA" id="ARBA00022989"/>
    </source>
</evidence>